<evidence type="ECO:0000313" key="1">
    <source>
        <dbReference type="EnsemblMetazoa" id="GPPI050057-PA"/>
    </source>
</evidence>
<reference evidence="1" key="2">
    <citation type="submission" date="2020-05" db="UniProtKB">
        <authorList>
            <consortium name="EnsemblMetazoa"/>
        </authorList>
    </citation>
    <scope>IDENTIFICATION</scope>
    <source>
        <strain evidence="1">IAEA</strain>
    </source>
</reference>
<reference evidence="2" key="1">
    <citation type="submission" date="2015-01" db="EMBL/GenBank/DDBJ databases">
        <authorList>
            <person name="Aksoy S."/>
            <person name="Warren W."/>
            <person name="Wilson R.K."/>
        </authorList>
    </citation>
    <scope>NUCLEOTIDE SEQUENCE [LARGE SCALE GENOMIC DNA]</scope>
    <source>
        <strain evidence="2">IAEA</strain>
    </source>
</reference>
<evidence type="ECO:0000313" key="2">
    <source>
        <dbReference type="Proteomes" id="UP000092460"/>
    </source>
</evidence>
<dbReference type="AlphaFoldDB" id="A0A1B0C5Y8"/>
<dbReference type="VEuPathDB" id="VectorBase:GPPI050057"/>
<organism evidence="1 2">
    <name type="scientific">Glossina palpalis gambiensis</name>
    <dbReference type="NCBI Taxonomy" id="67801"/>
    <lineage>
        <taxon>Eukaryota</taxon>
        <taxon>Metazoa</taxon>
        <taxon>Ecdysozoa</taxon>
        <taxon>Arthropoda</taxon>
        <taxon>Hexapoda</taxon>
        <taxon>Insecta</taxon>
        <taxon>Pterygota</taxon>
        <taxon>Neoptera</taxon>
        <taxon>Endopterygota</taxon>
        <taxon>Diptera</taxon>
        <taxon>Brachycera</taxon>
        <taxon>Muscomorpha</taxon>
        <taxon>Hippoboscoidea</taxon>
        <taxon>Glossinidae</taxon>
        <taxon>Glossina</taxon>
    </lineage>
</organism>
<name>A0A1B0C5Y8_9MUSC</name>
<keyword evidence="2" id="KW-1185">Reference proteome</keyword>
<dbReference type="EMBL" id="JXJN01026348">
    <property type="status" value="NOT_ANNOTATED_CDS"/>
    <property type="molecule type" value="Genomic_DNA"/>
</dbReference>
<dbReference type="EnsemblMetazoa" id="GPPI050057-RA">
    <property type="protein sequence ID" value="GPPI050057-PA"/>
    <property type="gene ID" value="GPPI050057"/>
</dbReference>
<sequence>MLKHGENVVNFTVGMLRMKGVSRSGSENYQKKLKRTGEVHQAPTFTQLNRKEESHKTHGSDFIVGKETSYAFILKIINRKIIFEVPVEC</sequence>
<protein>
    <submittedName>
        <fullName evidence="1">Uncharacterized protein</fullName>
    </submittedName>
</protein>
<accession>A0A1B0C5Y8</accession>
<dbReference type="Proteomes" id="UP000092460">
    <property type="component" value="Unassembled WGS sequence"/>
</dbReference>
<proteinExistence type="predicted"/>